<organism evidence="1 2">
    <name type="scientific">Babesia duncani</name>
    <dbReference type="NCBI Taxonomy" id="323732"/>
    <lineage>
        <taxon>Eukaryota</taxon>
        <taxon>Sar</taxon>
        <taxon>Alveolata</taxon>
        <taxon>Apicomplexa</taxon>
        <taxon>Aconoidasida</taxon>
        <taxon>Piroplasmida</taxon>
        <taxon>Babesiidae</taxon>
        <taxon>Babesia</taxon>
    </lineage>
</organism>
<dbReference type="EMBL" id="JALLKP010000003">
    <property type="protein sequence ID" value="KAK2195813.1"/>
    <property type="molecule type" value="Genomic_DNA"/>
</dbReference>
<keyword evidence="2" id="KW-1185">Reference proteome</keyword>
<name>A0AAD9PJ59_9APIC</name>
<protein>
    <submittedName>
        <fullName evidence="1">Uncharacterized protein</fullName>
    </submittedName>
</protein>
<dbReference type="RefSeq" id="XP_067802656.1">
    <property type="nucleotide sequence ID" value="XM_067947434.1"/>
</dbReference>
<dbReference type="GeneID" id="94336706"/>
<dbReference type="AlphaFoldDB" id="A0AAD9PJ59"/>
<comment type="caution">
    <text evidence="1">The sequence shown here is derived from an EMBL/GenBank/DDBJ whole genome shotgun (WGS) entry which is preliminary data.</text>
</comment>
<accession>A0AAD9PJ59</accession>
<gene>
    <name evidence="1" type="ORF">BdWA1_002408</name>
</gene>
<sequence length="835" mass="96826">MPSFKSLVRLKSSRLIPPWEIASRKAYLERRAKLRAIASNPGLNPTKGLYKTLEKLKQRARPLLLHDSERWNLALVKNDLVLQNILVEALDDVSLTFQKVSLTVPTKRHRRMCIKIVQAVETILAELPKQTIFKFLVSLSTITNTIEFQIAEESSRDGNIKQSCWKISQRLFEALEDFTLCDENIFHLLNSYIRLCAFYAQDVMEFSRIYHRVIDAIINDVYTSPKVLDDMINIYSRNGLYDYRFAKYCSDRISNGFEMFNEDQIGNFCRYMVRIVNVRNGTRRGSFNDFWVSSIFTVEDTQKLLSWDFNNSKFIKSMDKHLPFVLHEYTYYNLMDIAQMYSVFRIKSDAVIPRFSTELWRHLYVLKYGYPLKALVTLSSLGLGDAATFGRLVRNIPSMLAYRWPLSLVTETMMSCAKVGIGEQKIYNRLGEYIQRRLCTQIDEHYIKRLFSALLLANVQNQGLYDKVVTMASQSPKWLSVETLITVADYAANVGLNVKNVFLLIEPEMLRNSTYDSIASLFNLIVARLEERKPEIKIGNQLKPPVMLDEVLWEMVTHALDLVHRLNIRYLLDLSNTTCIIHSLRQLSIRDHSLEPLLLKNLIFDKNFDNGVLRVIYDLSRFGPLTTKALEQKLLDRVCDNLLHLDGDACANLIYSFFCLGVSLNHEQVMALMRRYLQHGKGGNEHQLDIVVHALKTDYGEYMNPDWRTFIHFVEQFQSSTWKEEIPEPSLIYPIARRIPCSQMLQKAGPYMVHIQAQMKDIAGAGLDVFQGTDVAVLGSESLAALYLYDSINLPLYCEFMDNRRSVTCFDTYFQIRRKYLKHMGYFDTAIYILE</sequence>
<evidence type="ECO:0000313" key="1">
    <source>
        <dbReference type="EMBL" id="KAK2195813.1"/>
    </source>
</evidence>
<evidence type="ECO:0000313" key="2">
    <source>
        <dbReference type="Proteomes" id="UP001214638"/>
    </source>
</evidence>
<dbReference type="KEGG" id="bdw:94336706"/>
<dbReference type="Proteomes" id="UP001214638">
    <property type="component" value="Unassembled WGS sequence"/>
</dbReference>
<reference evidence="1" key="1">
    <citation type="journal article" date="2023" name="Nat. Microbiol.">
        <title>Babesia duncani multi-omics identifies virulence factors and drug targets.</title>
        <authorList>
            <person name="Singh P."/>
            <person name="Lonardi S."/>
            <person name="Liang Q."/>
            <person name="Vydyam P."/>
            <person name="Khabirova E."/>
            <person name="Fang T."/>
            <person name="Gihaz S."/>
            <person name="Thekkiniath J."/>
            <person name="Munshi M."/>
            <person name="Abel S."/>
            <person name="Ciampossin L."/>
            <person name="Batugedara G."/>
            <person name="Gupta M."/>
            <person name="Lu X.M."/>
            <person name="Lenz T."/>
            <person name="Chakravarty S."/>
            <person name="Cornillot E."/>
            <person name="Hu Y."/>
            <person name="Ma W."/>
            <person name="Gonzalez L.M."/>
            <person name="Sanchez S."/>
            <person name="Estrada K."/>
            <person name="Sanchez-Flores A."/>
            <person name="Montero E."/>
            <person name="Harb O.S."/>
            <person name="Le Roch K.G."/>
            <person name="Mamoun C.B."/>
        </authorList>
    </citation>
    <scope>NUCLEOTIDE SEQUENCE</scope>
    <source>
        <strain evidence="1">WA1</strain>
    </source>
</reference>
<proteinExistence type="predicted"/>